<evidence type="ECO:0000313" key="2">
    <source>
        <dbReference type="EMBL" id="VFK02638.1"/>
    </source>
</evidence>
<proteinExistence type="predicted"/>
<keyword evidence="1" id="KW-0472">Membrane</keyword>
<organism evidence="3">
    <name type="scientific">Candidatus Kentrum eta</name>
    <dbReference type="NCBI Taxonomy" id="2126337"/>
    <lineage>
        <taxon>Bacteria</taxon>
        <taxon>Pseudomonadati</taxon>
        <taxon>Pseudomonadota</taxon>
        <taxon>Gammaproteobacteria</taxon>
        <taxon>Candidatus Kentrum</taxon>
    </lineage>
</organism>
<dbReference type="EMBL" id="CAADFG010000281">
    <property type="protein sequence ID" value="VFK02638.1"/>
    <property type="molecule type" value="Genomic_DNA"/>
</dbReference>
<feature type="transmembrane region" description="Helical" evidence="1">
    <location>
        <begin position="12"/>
        <end position="30"/>
    </location>
</feature>
<sequence>MRILFVANLPKTTMLVSIMKHAMAIFSYGIRGLLIRWRKKSVIPDETAREDSPVGFILKYEHMRGYYDPSLWEWTQSVKE</sequence>
<accession>A0A450VLA6</accession>
<gene>
    <name evidence="2" type="ORF">BECKH772A_GA0070896_102814</name>
    <name evidence="3" type="ORF">BECKH772C_GA0070978_102834</name>
</gene>
<keyword evidence="1" id="KW-0812">Transmembrane</keyword>
<name>A0A450VLA6_9GAMM</name>
<keyword evidence="1" id="KW-1133">Transmembrane helix</keyword>
<evidence type="ECO:0000256" key="1">
    <source>
        <dbReference type="SAM" id="Phobius"/>
    </source>
</evidence>
<dbReference type="AlphaFoldDB" id="A0A450VLA6"/>
<evidence type="ECO:0000313" key="3">
    <source>
        <dbReference type="EMBL" id="VFK05573.1"/>
    </source>
</evidence>
<reference evidence="3" key="1">
    <citation type="submission" date="2019-02" db="EMBL/GenBank/DDBJ databases">
        <authorList>
            <person name="Gruber-Vodicka R. H."/>
            <person name="Seah K. B. B."/>
        </authorList>
    </citation>
    <scope>NUCLEOTIDE SEQUENCE</scope>
    <source>
        <strain evidence="3">BECK_SA2B12</strain>
        <strain evidence="2">BECK_SA2B15</strain>
    </source>
</reference>
<protein>
    <submittedName>
        <fullName evidence="3">Uncharacterized protein</fullName>
    </submittedName>
</protein>
<dbReference type="EMBL" id="CAADFJ010000283">
    <property type="protein sequence ID" value="VFK05573.1"/>
    <property type="molecule type" value="Genomic_DNA"/>
</dbReference>